<evidence type="ECO:0000256" key="1">
    <source>
        <dbReference type="ARBA" id="ARBA00004651"/>
    </source>
</evidence>
<dbReference type="EMBL" id="FNCJ01000022">
    <property type="protein sequence ID" value="SDI39978.1"/>
    <property type="molecule type" value="Genomic_DNA"/>
</dbReference>
<evidence type="ECO:0000256" key="3">
    <source>
        <dbReference type="ARBA" id="ARBA00022475"/>
    </source>
</evidence>
<feature type="transmembrane region" description="Helical" evidence="8">
    <location>
        <begin position="53"/>
        <end position="77"/>
    </location>
</feature>
<keyword evidence="6" id="KW-0843">Virulence</keyword>
<dbReference type="AlphaFoldDB" id="A0A1G8K941"/>
<dbReference type="Proteomes" id="UP000199706">
    <property type="component" value="Unassembled WGS sequence"/>
</dbReference>
<comment type="subcellular location">
    <subcellularLocation>
        <location evidence="1">Cell membrane</location>
        <topology evidence="1">Multi-pass membrane protein</topology>
    </subcellularLocation>
</comment>
<keyword evidence="5 8" id="KW-1133">Transmembrane helix</keyword>
<dbReference type="GO" id="GO:0005886">
    <property type="term" value="C:plasma membrane"/>
    <property type="evidence" value="ECO:0007669"/>
    <property type="project" value="UniProtKB-SubCell"/>
</dbReference>
<comment type="similarity">
    <text evidence="2">Belongs to the FliQ/MopD/SpaQ family.</text>
</comment>
<evidence type="ECO:0000313" key="10">
    <source>
        <dbReference type="Proteomes" id="UP000199706"/>
    </source>
</evidence>
<feature type="transmembrane region" description="Helical" evidence="8">
    <location>
        <begin position="12"/>
        <end position="41"/>
    </location>
</feature>
<evidence type="ECO:0000256" key="4">
    <source>
        <dbReference type="ARBA" id="ARBA00022692"/>
    </source>
</evidence>
<evidence type="ECO:0000256" key="5">
    <source>
        <dbReference type="ARBA" id="ARBA00022989"/>
    </source>
</evidence>
<dbReference type="InterPro" id="IPR006306">
    <property type="entry name" value="T3SS_HrpO"/>
</dbReference>
<evidence type="ECO:0000256" key="6">
    <source>
        <dbReference type="ARBA" id="ARBA00023026"/>
    </source>
</evidence>
<dbReference type="RefSeq" id="WP_090692786.1">
    <property type="nucleotide sequence ID" value="NZ_CADERL010000008.1"/>
</dbReference>
<organism evidence="9 10">
    <name type="scientific">Paraburkholderia phenazinium</name>
    <dbReference type="NCBI Taxonomy" id="60549"/>
    <lineage>
        <taxon>Bacteria</taxon>
        <taxon>Pseudomonadati</taxon>
        <taxon>Pseudomonadota</taxon>
        <taxon>Betaproteobacteria</taxon>
        <taxon>Burkholderiales</taxon>
        <taxon>Burkholderiaceae</taxon>
        <taxon>Paraburkholderia</taxon>
    </lineage>
</organism>
<keyword evidence="3" id="KW-1003">Cell membrane</keyword>
<dbReference type="Pfam" id="PF01313">
    <property type="entry name" value="Bac_export_3"/>
    <property type="match status" value="1"/>
</dbReference>
<name>A0A1G8K941_9BURK</name>
<keyword evidence="4 8" id="KW-0812">Transmembrane</keyword>
<dbReference type="PANTHER" id="PTHR34040">
    <property type="entry name" value="FLAGELLAR BIOSYNTHETIC PROTEIN FLIQ"/>
    <property type="match status" value="1"/>
</dbReference>
<evidence type="ECO:0000256" key="2">
    <source>
        <dbReference type="ARBA" id="ARBA00006156"/>
    </source>
</evidence>
<evidence type="ECO:0000256" key="7">
    <source>
        <dbReference type="ARBA" id="ARBA00023136"/>
    </source>
</evidence>
<sequence length="86" mass="8906">MDYDAITQLTTNALTLCLLVSLPAVGVAAAAGLLIAFLQAVTSLQDSSISHGVKFLIVTVVIVVAAPWGASAVMQFAQSVMRTVFP</sequence>
<proteinExistence type="inferred from homology"/>
<dbReference type="NCBIfam" id="TIGR01403">
    <property type="entry name" value="fliQ_rel_III"/>
    <property type="match status" value="1"/>
</dbReference>
<dbReference type="InterPro" id="IPR002191">
    <property type="entry name" value="Bac_export_3"/>
</dbReference>
<gene>
    <name evidence="9" type="ORF">SAMN05216466_12234</name>
</gene>
<protein>
    <submittedName>
        <fullName evidence="9">Type III secretion protein S</fullName>
    </submittedName>
</protein>
<accession>A0A1G8K941</accession>
<dbReference type="GO" id="GO:0009306">
    <property type="term" value="P:protein secretion"/>
    <property type="evidence" value="ECO:0007669"/>
    <property type="project" value="InterPro"/>
</dbReference>
<evidence type="ECO:0000313" key="9">
    <source>
        <dbReference type="EMBL" id="SDI39978.1"/>
    </source>
</evidence>
<keyword evidence="7 8" id="KW-0472">Membrane</keyword>
<dbReference type="PANTHER" id="PTHR34040:SF7">
    <property type="entry name" value="SURFACE PRESENTATION OF ANTIGENS PROTEIN SPAQ"/>
    <property type="match status" value="1"/>
</dbReference>
<dbReference type="PRINTS" id="PR00952">
    <property type="entry name" value="TYPE3IMQPROT"/>
</dbReference>
<reference evidence="9 10" key="1">
    <citation type="submission" date="2016-10" db="EMBL/GenBank/DDBJ databases">
        <authorList>
            <person name="de Groot N.N."/>
        </authorList>
    </citation>
    <scope>NUCLEOTIDE SEQUENCE [LARGE SCALE GENOMIC DNA]</scope>
    <source>
        <strain evidence="9 10">LMG 2247</strain>
    </source>
</reference>
<evidence type="ECO:0000256" key="8">
    <source>
        <dbReference type="SAM" id="Phobius"/>
    </source>
</evidence>